<gene>
    <name evidence="1" type="ORF">B8W67_12430</name>
</gene>
<reference evidence="1 2" key="1">
    <citation type="submission" date="2017-04" db="EMBL/GenBank/DDBJ databases">
        <title>The new phylogeny of genus Mycobacterium.</title>
        <authorList>
            <person name="Tortoli E."/>
            <person name="Trovato A."/>
            <person name="Cirillo D.M."/>
        </authorList>
    </citation>
    <scope>NUCLEOTIDE SEQUENCE [LARGE SCALE GENOMIC DNA]</scope>
    <source>
        <strain evidence="1 2">KCTC 19819</strain>
    </source>
</reference>
<protein>
    <submittedName>
        <fullName evidence="1">Uncharacterized protein</fullName>
    </submittedName>
</protein>
<dbReference type="OrthoDB" id="4415065at2"/>
<proteinExistence type="predicted"/>
<evidence type="ECO:0000313" key="1">
    <source>
        <dbReference type="EMBL" id="OSC33071.1"/>
    </source>
</evidence>
<sequence>MKPTVQRVLFGAALAVGALFTANIAHAAPMEWAWIGPYSSTWTCEQARDSWPVASEPCVQRDDGAYFWGLRQATP</sequence>
<keyword evidence="2" id="KW-1185">Reference proteome</keyword>
<dbReference type="RefSeq" id="WP_085304256.1">
    <property type="nucleotide sequence ID" value="NZ_AP022594.1"/>
</dbReference>
<name>A0A7I7SF96_9MYCO</name>
<evidence type="ECO:0000313" key="2">
    <source>
        <dbReference type="Proteomes" id="UP000193577"/>
    </source>
</evidence>
<dbReference type="Proteomes" id="UP000193577">
    <property type="component" value="Unassembled WGS sequence"/>
</dbReference>
<organism evidence="1 2">
    <name type="scientific">Mycolicibacillus koreensis</name>
    <dbReference type="NCBI Taxonomy" id="1069220"/>
    <lineage>
        <taxon>Bacteria</taxon>
        <taxon>Bacillati</taxon>
        <taxon>Actinomycetota</taxon>
        <taxon>Actinomycetes</taxon>
        <taxon>Mycobacteriales</taxon>
        <taxon>Mycobacteriaceae</taxon>
        <taxon>Mycolicibacillus</taxon>
    </lineage>
</organism>
<dbReference type="AlphaFoldDB" id="A0A7I7SF96"/>
<comment type="caution">
    <text evidence="1">The sequence shown here is derived from an EMBL/GenBank/DDBJ whole genome shotgun (WGS) entry which is preliminary data.</text>
</comment>
<accession>A0A7I7SF96</accession>
<dbReference type="EMBL" id="NCXO01000027">
    <property type="protein sequence ID" value="OSC33071.1"/>
    <property type="molecule type" value="Genomic_DNA"/>
</dbReference>